<reference evidence="1" key="1">
    <citation type="submission" date="2021-06" db="EMBL/GenBank/DDBJ databases">
        <authorList>
            <person name="Hodson N. C."/>
            <person name="Mongue J. A."/>
            <person name="Jaron S. K."/>
        </authorList>
    </citation>
    <scope>NUCLEOTIDE SEQUENCE</scope>
</reference>
<gene>
    <name evidence="1" type="ORF">AFUS01_LOCUS16672</name>
</gene>
<sequence length="83" mass="9302">MFWVEALMIPINQSSSNVQGFTVHDNIKFGLGLQVRPSIFYRSTLLHSTSVCVGLCRRAKTSLTPTSPLALQMPNGHFIWQPK</sequence>
<comment type="caution">
    <text evidence="1">The sequence shown here is derived from an EMBL/GenBank/DDBJ whole genome shotgun (WGS) entry which is preliminary data.</text>
</comment>
<dbReference type="EMBL" id="CAJVCH010154266">
    <property type="protein sequence ID" value="CAG7727853.1"/>
    <property type="molecule type" value="Genomic_DNA"/>
</dbReference>
<name>A0A8J2JUT7_9HEXA</name>
<protein>
    <submittedName>
        <fullName evidence="1">Uncharacterized protein</fullName>
    </submittedName>
</protein>
<dbReference type="AlphaFoldDB" id="A0A8J2JUT7"/>
<dbReference type="Proteomes" id="UP000708208">
    <property type="component" value="Unassembled WGS sequence"/>
</dbReference>
<evidence type="ECO:0000313" key="1">
    <source>
        <dbReference type="EMBL" id="CAG7727853.1"/>
    </source>
</evidence>
<accession>A0A8J2JUT7</accession>
<keyword evidence="2" id="KW-1185">Reference proteome</keyword>
<organism evidence="1 2">
    <name type="scientific">Allacma fusca</name>
    <dbReference type="NCBI Taxonomy" id="39272"/>
    <lineage>
        <taxon>Eukaryota</taxon>
        <taxon>Metazoa</taxon>
        <taxon>Ecdysozoa</taxon>
        <taxon>Arthropoda</taxon>
        <taxon>Hexapoda</taxon>
        <taxon>Collembola</taxon>
        <taxon>Symphypleona</taxon>
        <taxon>Sminthuridae</taxon>
        <taxon>Allacma</taxon>
    </lineage>
</organism>
<evidence type="ECO:0000313" key="2">
    <source>
        <dbReference type="Proteomes" id="UP000708208"/>
    </source>
</evidence>
<proteinExistence type="predicted"/>